<evidence type="ECO:0000313" key="2">
    <source>
        <dbReference type="Proteomes" id="UP000003688"/>
    </source>
</evidence>
<reference evidence="1 2" key="1">
    <citation type="journal article" date="2011" name="J. Bacteriol.">
        <title>Genome sequence of 'Pedosphaera parvula' Ellin514, an aerobic Verrucomicrobial isolate from pasture soil.</title>
        <authorList>
            <person name="Kant R."/>
            <person name="van Passel M.W."/>
            <person name="Sangwan P."/>
            <person name="Palva A."/>
            <person name="Lucas S."/>
            <person name="Copeland A."/>
            <person name="Lapidus A."/>
            <person name="Glavina Del Rio T."/>
            <person name="Dalin E."/>
            <person name="Tice H."/>
            <person name="Bruce D."/>
            <person name="Goodwin L."/>
            <person name="Pitluck S."/>
            <person name="Chertkov O."/>
            <person name="Larimer F.W."/>
            <person name="Land M.L."/>
            <person name="Hauser L."/>
            <person name="Brettin T.S."/>
            <person name="Detter J.C."/>
            <person name="Han S."/>
            <person name="de Vos W.M."/>
            <person name="Janssen P.H."/>
            <person name="Smidt H."/>
        </authorList>
    </citation>
    <scope>NUCLEOTIDE SEQUENCE [LARGE SCALE GENOMIC DNA]</scope>
    <source>
        <strain evidence="1 2">Ellin514</strain>
    </source>
</reference>
<dbReference type="Proteomes" id="UP000003688">
    <property type="component" value="Unassembled WGS sequence"/>
</dbReference>
<accession>B9XJX9</accession>
<keyword evidence="2" id="KW-1185">Reference proteome</keyword>
<organism evidence="1 2">
    <name type="scientific">Pedosphaera parvula (strain Ellin514)</name>
    <dbReference type="NCBI Taxonomy" id="320771"/>
    <lineage>
        <taxon>Bacteria</taxon>
        <taxon>Pseudomonadati</taxon>
        <taxon>Verrucomicrobiota</taxon>
        <taxon>Pedosphaerae</taxon>
        <taxon>Pedosphaerales</taxon>
        <taxon>Pedosphaeraceae</taxon>
        <taxon>Pedosphaera</taxon>
    </lineage>
</organism>
<protein>
    <submittedName>
        <fullName evidence="1">Uncharacterized protein</fullName>
    </submittedName>
</protein>
<gene>
    <name evidence="1" type="ORF">Cflav_PD2809</name>
</gene>
<proteinExistence type="predicted"/>
<dbReference type="AlphaFoldDB" id="B9XJX9"/>
<name>B9XJX9_PEDPL</name>
<evidence type="ECO:0000313" key="1">
    <source>
        <dbReference type="EMBL" id="EEF59802.1"/>
    </source>
</evidence>
<sequence length="47" mass="4526">MDGGVAAGSPAGAVAEMVGVIFLANEDMPGAASAGTLDLCVAFETKI</sequence>
<dbReference type="STRING" id="320771.Cflav_PD2809"/>
<dbReference type="EMBL" id="ABOX02000023">
    <property type="protein sequence ID" value="EEF59802.1"/>
    <property type="molecule type" value="Genomic_DNA"/>
</dbReference>
<comment type="caution">
    <text evidence="1">The sequence shown here is derived from an EMBL/GenBank/DDBJ whole genome shotgun (WGS) entry which is preliminary data.</text>
</comment>